<evidence type="ECO:0000313" key="1">
    <source>
        <dbReference type="EMBL" id="JAE35041.1"/>
    </source>
</evidence>
<accession>A0A0A9HJL5</accession>
<reference evidence="1" key="2">
    <citation type="journal article" date="2015" name="Data Brief">
        <title>Shoot transcriptome of the giant reed, Arundo donax.</title>
        <authorList>
            <person name="Barrero R.A."/>
            <person name="Guerrero F.D."/>
            <person name="Moolhuijzen P."/>
            <person name="Goolsby J.A."/>
            <person name="Tidwell J."/>
            <person name="Bellgard S.E."/>
            <person name="Bellgard M.I."/>
        </authorList>
    </citation>
    <scope>NUCLEOTIDE SEQUENCE</scope>
    <source>
        <tissue evidence="1">Shoot tissue taken approximately 20 cm above the soil surface</tissue>
    </source>
</reference>
<organism evidence="1">
    <name type="scientific">Arundo donax</name>
    <name type="common">Giant reed</name>
    <name type="synonym">Donax arundinaceus</name>
    <dbReference type="NCBI Taxonomy" id="35708"/>
    <lineage>
        <taxon>Eukaryota</taxon>
        <taxon>Viridiplantae</taxon>
        <taxon>Streptophyta</taxon>
        <taxon>Embryophyta</taxon>
        <taxon>Tracheophyta</taxon>
        <taxon>Spermatophyta</taxon>
        <taxon>Magnoliopsida</taxon>
        <taxon>Liliopsida</taxon>
        <taxon>Poales</taxon>
        <taxon>Poaceae</taxon>
        <taxon>PACMAD clade</taxon>
        <taxon>Arundinoideae</taxon>
        <taxon>Arundineae</taxon>
        <taxon>Arundo</taxon>
    </lineage>
</organism>
<sequence length="48" mass="5571">MRRLTRFTHVTIGETGVFPYSFPYGWAIAYSRMGPWDIVVPTSDISYK</sequence>
<reference evidence="1" key="1">
    <citation type="submission" date="2014-09" db="EMBL/GenBank/DDBJ databases">
        <authorList>
            <person name="Magalhaes I.L.F."/>
            <person name="Oliveira U."/>
            <person name="Santos F.R."/>
            <person name="Vidigal T.H.D.A."/>
            <person name="Brescovit A.D."/>
            <person name="Santos A.J."/>
        </authorList>
    </citation>
    <scope>NUCLEOTIDE SEQUENCE</scope>
    <source>
        <tissue evidence="1">Shoot tissue taken approximately 20 cm above the soil surface</tissue>
    </source>
</reference>
<name>A0A0A9HJL5_ARUDO</name>
<dbReference type="EMBL" id="GBRH01162855">
    <property type="protein sequence ID" value="JAE35041.1"/>
    <property type="molecule type" value="Transcribed_RNA"/>
</dbReference>
<proteinExistence type="predicted"/>
<protein>
    <submittedName>
        <fullName evidence="1">Uncharacterized protein</fullName>
    </submittedName>
</protein>
<dbReference type="AlphaFoldDB" id="A0A0A9HJL5"/>